<dbReference type="CDD" id="cd09917">
    <property type="entry name" value="F-box_SF"/>
    <property type="match status" value="1"/>
</dbReference>
<dbReference type="AlphaFoldDB" id="A0A444YEC0"/>
<dbReference type="PANTHER" id="PTHR45648:SF7">
    <property type="entry name" value="OS12G0126100 PROTEIN"/>
    <property type="match status" value="1"/>
</dbReference>
<sequence length="652" mass="72780">MAFRCPRSTTEVSEKLVDFVANPGIGIVEPTLVSHKPNSEGISISDIVPSTKGEYRKGDSLKGASKFNSKKGIKASGSGLNQSSLTAEVVYDCRRSITDLPPAIISEILNCLDPKDLGIVSCVSTILHRLASEHHAWKEFYAERWELPAVPVALELDVADEKSWKELFVEREFRMTSLALDLTRIYSGSWDTTVRVWDRHSMKCIEVLRHSDWVYGLVPHDTTVASISGSDLLRTSRHALRKRSSKVKYFDGGAIEPPQRIYTYWNDLAAKSVFIAKAMQSNMKIRGFDVQVVVMLMSMLSLVYCQNKEVVTTTNIDGGRIGSHSYAFYVLGDSSVDCGDNTLFYPLLHGHFSLYPCNGSDSTLLPQLLAEKIGLKSMRPFYGQNGSVEEIFGGLNFGSTQATIMNQGSQSHQSLNQQLRQVSETMQLLQLHLATDIALQFTRSSIFALSFGKDDYIDLFLQNSTNQMSNHTFATILVDQMTNAVRYLYDANARKIICFGILPLGCTPRVAWEMNRTSDYNGSGCEEQVNDLIMEYNNLLEEHMAKLNTELPEIHVVFCDVYHGMMEIINQPWLFGFVDTKTACCGLGLNGAMIGCMSMDIACNEPSKHLWWDLLNPTQAVNSILADAAWSGSLISNLCHPITIRELFNIKV</sequence>
<dbReference type="Proteomes" id="UP000289738">
    <property type="component" value="Chromosome B07"/>
</dbReference>
<evidence type="ECO:0000313" key="6">
    <source>
        <dbReference type="EMBL" id="RYR00265.1"/>
    </source>
</evidence>
<dbReference type="SUPFAM" id="SSF81383">
    <property type="entry name" value="F-box domain"/>
    <property type="match status" value="1"/>
</dbReference>
<dbReference type="InterPro" id="IPR036322">
    <property type="entry name" value="WD40_repeat_dom_sf"/>
</dbReference>
<dbReference type="Gene3D" id="2.130.10.10">
    <property type="entry name" value="YVTN repeat-like/Quinoprotein amine dehydrogenase"/>
    <property type="match status" value="1"/>
</dbReference>
<dbReference type="InterPro" id="IPR015943">
    <property type="entry name" value="WD40/YVTN_repeat-like_dom_sf"/>
</dbReference>
<protein>
    <recommendedName>
        <fullName evidence="5">F-box domain-containing protein</fullName>
    </recommendedName>
</protein>
<dbReference type="InterPro" id="IPR036047">
    <property type="entry name" value="F-box-like_dom_sf"/>
</dbReference>
<feature type="domain" description="F-box" evidence="5">
    <location>
        <begin position="94"/>
        <end position="140"/>
    </location>
</feature>
<keyword evidence="7" id="KW-1185">Reference proteome</keyword>
<dbReference type="InterPro" id="IPR001810">
    <property type="entry name" value="F-box_dom"/>
</dbReference>
<organism evidence="6 7">
    <name type="scientific">Arachis hypogaea</name>
    <name type="common">Peanut</name>
    <dbReference type="NCBI Taxonomy" id="3818"/>
    <lineage>
        <taxon>Eukaryota</taxon>
        <taxon>Viridiplantae</taxon>
        <taxon>Streptophyta</taxon>
        <taxon>Embryophyta</taxon>
        <taxon>Tracheophyta</taxon>
        <taxon>Spermatophyta</taxon>
        <taxon>Magnoliopsida</taxon>
        <taxon>eudicotyledons</taxon>
        <taxon>Gunneridae</taxon>
        <taxon>Pentapetalae</taxon>
        <taxon>rosids</taxon>
        <taxon>fabids</taxon>
        <taxon>Fabales</taxon>
        <taxon>Fabaceae</taxon>
        <taxon>Papilionoideae</taxon>
        <taxon>50 kb inversion clade</taxon>
        <taxon>dalbergioids sensu lato</taxon>
        <taxon>Dalbergieae</taxon>
        <taxon>Pterocarpus clade</taxon>
        <taxon>Arachis</taxon>
    </lineage>
</organism>
<evidence type="ECO:0000259" key="5">
    <source>
        <dbReference type="PROSITE" id="PS50181"/>
    </source>
</evidence>
<dbReference type="Pfam" id="PF12937">
    <property type="entry name" value="F-box-like"/>
    <property type="match status" value="1"/>
</dbReference>
<comment type="similarity">
    <text evidence="1">Belongs to the 'GDSL' lipolytic enzyme family.</text>
</comment>
<dbReference type="PROSITE" id="PS50181">
    <property type="entry name" value="FBOX"/>
    <property type="match status" value="1"/>
</dbReference>
<accession>A0A444YEC0</accession>
<feature type="repeat" description="WD" evidence="4">
    <location>
        <begin position="185"/>
        <end position="207"/>
    </location>
</feature>
<dbReference type="InterPro" id="IPR036514">
    <property type="entry name" value="SGNH_hydro_sf"/>
</dbReference>
<dbReference type="Gene3D" id="3.40.50.1110">
    <property type="entry name" value="SGNH hydrolase"/>
    <property type="match status" value="1"/>
</dbReference>
<dbReference type="InterPro" id="IPR051058">
    <property type="entry name" value="GDSL_Est/Lipase"/>
</dbReference>
<dbReference type="InterPro" id="IPR001680">
    <property type="entry name" value="WD40_rpt"/>
</dbReference>
<proteinExistence type="inferred from homology"/>
<dbReference type="SUPFAM" id="SSF50978">
    <property type="entry name" value="WD40 repeat-like"/>
    <property type="match status" value="1"/>
</dbReference>
<reference evidence="6 7" key="1">
    <citation type="submission" date="2019-01" db="EMBL/GenBank/DDBJ databases">
        <title>Sequencing of cultivated peanut Arachis hypogaea provides insights into genome evolution and oil improvement.</title>
        <authorList>
            <person name="Chen X."/>
        </authorList>
    </citation>
    <scope>NUCLEOTIDE SEQUENCE [LARGE SCALE GENOMIC DNA]</scope>
    <source>
        <strain evidence="7">cv. Fuhuasheng</strain>
        <tissue evidence="6">Leaves</tissue>
    </source>
</reference>
<dbReference type="PANTHER" id="PTHR45648">
    <property type="entry name" value="GDSL LIPASE/ACYLHYDROLASE FAMILY PROTEIN (AFU_ORTHOLOGUE AFUA_4G14700)"/>
    <property type="match status" value="1"/>
</dbReference>
<dbReference type="Gene3D" id="1.20.1280.50">
    <property type="match status" value="1"/>
</dbReference>
<keyword evidence="3" id="KW-0442">Lipid degradation</keyword>
<keyword evidence="3" id="KW-0443">Lipid metabolism</keyword>
<dbReference type="EMBL" id="SDMP01000017">
    <property type="protein sequence ID" value="RYR00265.1"/>
    <property type="molecule type" value="Genomic_DNA"/>
</dbReference>
<evidence type="ECO:0000313" key="7">
    <source>
        <dbReference type="Proteomes" id="UP000289738"/>
    </source>
</evidence>
<keyword evidence="2" id="KW-0378">Hydrolase</keyword>
<dbReference type="GO" id="GO:0016042">
    <property type="term" value="P:lipid catabolic process"/>
    <property type="evidence" value="ECO:0007669"/>
    <property type="project" value="UniProtKB-KW"/>
</dbReference>
<gene>
    <name evidence="6" type="ORF">Ahy_B07g088371</name>
</gene>
<evidence type="ECO:0000256" key="4">
    <source>
        <dbReference type="PROSITE-ProRule" id="PRU00221"/>
    </source>
</evidence>
<evidence type="ECO:0000256" key="3">
    <source>
        <dbReference type="ARBA" id="ARBA00022963"/>
    </source>
</evidence>
<evidence type="ECO:0000256" key="2">
    <source>
        <dbReference type="ARBA" id="ARBA00022801"/>
    </source>
</evidence>
<evidence type="ECO:0000256" key="1">
    <source>
        <dbReference type="ARBA" id="ARBA00008668"/>
    </source>
</evidence>
<name>A0A444YEC0_ARAHY</name>
<dbReference type="GO" id="GO:0016788">
    <property type="term" value="F:hydrolase activity, acting on ester bonds"/>
    <property type="evidence" value="ECO:0007669"/>
    <property type="project" value="InterPro"/>
</dbReference>
<dbReference type="STRING" id="3818.A0A444YEC0"/>
<dbReference type="Pfam" id="PF00657">
    <property type="entry name" value="Lipase_GDSL"/>
    <property type="match status" value="1"/>
</dbReference>
<keyword evidence="4" id="KW-0853">WD repeat</keyword>
<dbReference type="SMART" id="SM00256">
    <property type="entry name" value="FBOX"/>
    <property type="match status" value="1"/>
</dbReference>
<comment type="caution">
    <text evidence="6">The sequence shown here is derived from an EMBL/GenBank/DDBJ whole genome shotgun (WGS) entry which is preliminary data.</text>
</comment>
<dbReference type="InterPro" id="IPR001087">
    <property type="entry name" value="GDSL"/>
</dbReference>
<dbReference type="PROSITE" id="PS50082">
    <property type="entry name" value="WD_REPEATS_2"/>
    <property type="match status" value="1"/>
</dbReference>